<name>A0A392SD16_9FABA</name>
<evidence type="ECO:0000313" key="1">
    <source>
        <dbReference type="EMBL" id="MCI46768.1"/>
    </source>
</evidence>
<evidence type="ECO:0000313" key="2">
    <source>
        <dbReference type="Proteomes" id="UP000265520"/>
    </source>
</evidence>
<keyword evidence="2" id="KW-1185">Reference proteome</keyword>
<comment type="caution">
    <text evidence="1">The sequence shown here is derived from an EMBL/GenBank/DDBJ whole genome shotgun (WGS) entry which is preliminary data.</text>
</comment>
<sequence length="46" mass="4651">MAAFSACASASIGGGVTQGVLGMKLFRWHTGIGRLVGESGGAREKQ</sequence>
<dbReference type="Proteomes" id="UP000265520">
    <property type="component" value="Unassembled WGS sequence"/>
</dbReference>
<dbReference type="EMBL" id="LXQA010362410">
    <property type="protein sequence ID" value="MCI46768.1"/>
    <property type="molecule type" value="Genomic_DNA"/>
</dbReference>
<dbReference type="AlphaFoldDB" id="A0A392SD16"/>
<organism evidence="1 2">
    <name type="scientific">Trifolium medium</name>
    <dbReference type="NCBI Taxonomy" id="97028"/>
    <lineage>
        <taxon>Eukaryota</taxon>
        <taxon>Viridiplantae</taxon>
        <taxon>Streptophyta</taxon>
        <taxon>Embryophyta</taxon>
        <taxon>Tracheophyta</taxon>
        <taxon>Spermatophyta</taxon>
        <taxon>Magnoliopsida</taxon>
        <taxon>eudicotyledons</taxon>
        <taxon>Gunneridae</taxon>
        <taxon>Pentapetalae</taxon>
        <taxon>rosids</taxon>
        <taxon>fabids</taxon>
        <taxon>Fabales</taxon>
        <taxon>Fabaceae</taxon>
        <taxon>Papilionoideae</taxon>
        <taxon>50 kb inversion clade</taxon>
        <taxon>NPAAA clade</taxon>
        <taxon>Hologalegina</taxon>
        <taxon>IRL clade</taxon>
        <taxon>Trifolieae</taxon>
        <taxon>Trifolium</taxon>
    </lineage>
</organism>
<accession>A0A392SD16</accession>
<proteinExistence type="predicted"/>
<protein>
    <submittedName>
        <fullName evidence="1">Uncharacterized protein</fullName>
    </submittedName>
</protein>
<reference evidence="1 2" key="1">
    <citation type="journal article" date="2018" name="Front. Plant Sci.">
        <title>Red Clover (Trifolium pratense) and Zigzag Clover (T. medium) - A Picture of Genomic Similarities and Differences.</title>
        <authorList>
            <person name="Dluhosova J."/>
            <person name="Istvanek J."/>
            <person name="Nedelnik J."/>
            <person name="Repkova J."/>
        </authorList>
    </citation>
    <scope>NUCLEOTIDE SEQUENCE [LARGE SCALE GENOMIC DNA]</scope>
    <source>
        <strain evidence="2">cv. 10/8</strain>
        <tissue evidence="1">Leaf</tissue>
    </source>
</reference>